<dbReference type="InterPro" id="IPR023485">
    <property type="entry name" value="Ptyr_pPase"/>
</dbReference>
<dbReference type="PANTHER" id="PTHR43428">
    <property type="entry name" value="ARSENATE REDUCTASE"/>
    <property type="match status" value="1"/>
</dbReference>
<sequence length="151" mass="16782">MVALPGAVLFACNFNRVRSPMAEALLKLAHGRTIFVDSVGLKREPGETEVDPFAAAVIDELGGDLHGFKPKVFDDLEDESFDLVVSLTPEAQHRAVELARGRAVDIEYWPTLDPTLADGSREQRLDAYRQVRDELARRIRERFGRASTFGG</sequence>
<dbReference type="InterPro" id="IPR036196">
    <property type="entry name" value="Ptyr_pPase_sf"/>
</dbReference>
<dbReference type="KEGG" id="cmb:CSW64_14505"/>
<dbReference type="OrthoDB" id="9799372at2"/>
<gene>
    <name evidence="3" type="ORF">CSW64_14505</name>
</gene>
<dbReference type="SUPFAM" id="SSF52788">
    <property type="entry name" value="Phosphotyrosine protein phosphatases I"/>
    <property type="match status" value="1"/>
</dbReference>
<accession>A0A2D2AZU2</accession>
<dbReference type="GO" id="GO:0046685">
    <property type="term" value="P:response to arsenic-containing substance"/>
    <property type="evidence" value="ECO:0007669"/>
    <property type="project" value="UniProtKB-KW"/>
</dbReference>
<keyword evidence="4" id="KW-1185">Reference proteome</keyword>
<dbReference type="AlphaFoldDB" id="A0A2D2AZU2"/>
<dbReference type="SMART" id="SM00226">
    <property type="entry name" value="LMWPc"/>
    <property type="match status" value="1"/>
</dbReference>
<keyword evidence="1" id="KW-0059">Arsenical resistance</keyword>
<evidence type="ECO:0000313" key="3">
    <source>
        <dbReference type="EMBL" id="ATQ43529.1"/>
    </source>
</evidence>
<dbReference type="PANTHER" id="PTHR43428:SF1">
    <property type="entry name" value="ARSENATE REDUCTASE"/>
    <property type="match status" value="1"/>
</dbReference>
<feature type="domain" description="Phosphotyrosine protein phosphatase I" evidence="2">
    <location>
        <begin position="6"/>
        <end position="145"/>
    </location>
</feature>
<dbReference type="Gene3D" id="3.40.50.2300">
    <property type="match status" value="1"/>
</dbReference>
<proteinExistence type="predicted"/>
<name>A0A2D2AZU2_9CAUL</name>
<evidence type="ECO:0000256" key="1">
    <source>
        <dbReference type="ARBA" id="ARBA00022849"/>
    </source>
</evidence>
<reference evidence="3 4" key="1">
    <citation type="submission" date="2017-10" db="EMBL/GenBank/DDBJ databases">
        <title>Genome sequence of Caulobacter mirabilis FWC38.</title>
        <authorList>
            <person name="Fiebig A."/>
            <person name="Crosson S."/>
        </authorList>
    </citation>
    <scope>NUCLEOTIDE SEQUENCE [LARGE SCALE GENOMIC DNA]</scope>
    <source>
        <strain evidence="3 4">FWC 38</strain>
    </source>
</reference>
<dbReference type="EMBL" id="CP024201">
    <property type="protein sequence ID" value="ATQ43529.1"/>
    <property type="molecule type" value="Genomic_DNA"/>
</dbReference>
<evidence type="ECO:0000259" key="2">
    <source>
        <dbReference type="SMART" id="SM00226"/>
    </source>
</evidence>
<dbReference type="RefSeq" id="WP_099622778.1">
    <property type="nucleotide sequence ID" value="NZ_CP024201.1"/>
</dbReference>
<dbReference type="Pfam" id="PF01451">
    <property type="entry name" value="LMWPc"/>
    <property type="match status" value="1"/>
</dbReference>
<protein>
    <submittedName>
        <fullName evidence="3">Low molecular weight phosphatase family protein</fullName>
    </submittedName>
</protein>
<evidence type="ECO:0000313" key="4">
    <source>
        <dbReference type="Proteomes" id="UP000228945"/>
    </source>
</evidence>
<organism evidence="3 4">
    <name type="scientific">Caulobacter mirabilis</name>
    <dbReference type="NCBI Taxonomy" id="69666"/>
    <lineage>
        <taxon>Bacteria</taxon>
        <taxon>Pseudomonadati</taxon>
        <taxon>Pseudomonadota</taxon>
        <taxon>Alphaproteobacteria</taxon>
        <taxon>Caulobacterales</taxon>
        <taxon>Caulobacteraceae</taxon>
        <taxon>Caulobacter</taxon>
    </lineage>
</organism>
<dbReference type="Proteomes" id="UP000228945">
    <property type="component" value="Chromosome"/>
</dbReference>